<protein>
    <recommendedName>
        <fullName evidence="3">DUF6594 domain-containing protein</fullName>
    </recommendedName>
</protein>
<sequence>MATGVGFRAEAATYAARTATVAPISAHDFAPGQEDPTSHASTTWARSRQQSLNGNLIEQRSTRGYAASVKQYEPRVSLHRQTTIGPVPPAGPPRNQFAHHPELWVFLHHQPGLISRIEQPRSNNALSKLLQSLWERHVLSSRSSPDTPSPGSDWERPEKDRSFRVSLAELQRIQLRKLQCKLVKAVVDMRFREHDPGNWEQDLKSYIEGIKDYDYMIERSKSPRDPFLVTGERKIDDFVIRTALGDIPANHLLPDPPIPVPGPWEEDNQPVGATRVANVAQSALEGLKERLVMAALGGAFLVGPMWLMVKRNDLNTSLVSTTLFVVVFGLLMAAYLDKPMDVMSATAAYAAVLSPAQQNSTWANYHARIAPKTQNRVRNATTQRDSGC</sequence>
<comment type="caution">
    <text evidence="4">The sequence shown here is derived from an EMBL/GenBank/DDBJ whole genome shotgun (WGS) entry which is preliminary data.</text>
</comment>
<accession>A0ABR1W8G6</accession>
<evidence type="ECO:0000313" key="5">
    <source>
        <dbReference type="Proteomes" id="UP001433268"/>
    </source>
</evidence>
<name>A0ABR1W8G6_9PEZI</name>
<dbReference type="Pfam" id="PF20237">
    <property type="entry name" value="DUF6594"/>
    <property type="match status" value="1"/>
</dbReference>
<dbReference type="Proteomes" id="UP001433268">
    <property type="component" value="Unassembled WGS sequence"/>
</dbReference>
<feature type="transmembrane region" description="Helical" evidence="2">
    <location>
        <begin position="315"/>
        <end position="336"/>
    </location>
</feature>
<feature type="region of interest" description="Disordered" evidence="1">
    <location>
        <begin position="27"/>
        <end position="56"/>
    </location>
</feature>
<keyword evidence="2" id="KW-0812">Transmembrane</keyword>
<keyword evidence="5" id="KW-1185">Reference proteome</keyword>
<evidence type="ECO:0000256" key="2">
    <source>
        <dbReference type="SAM" id="Phobius"/>
    </source>
</evidence>
<evidence type="ECO:0000313" key="4">
    <source>
        <dbReference type="EMBL" id="KAK8079707.1"/>
    </source>
</evidence>
<dbReference type="InterPro" id="IPR046529">
    <property type="entry name" value="DUF6594"/>
</dbReference>
<feature type="transmembrane region" description="Helical" evidence="2">
    <location>
        <begin position="291"/>
        <end position="309"/>
    </location>
</feature>
<dbReference type="RefSeq" id="XP_066667182.1">
    <property type="nucleotide sequence ID" value="XM_066811840.1"/>
</dbReference>
<gene>
    <name evidence="4" type="ORF">PG997_007525</name>
</gene>
<evidence type="ECO:0000256" key="1">
    <source>
        <dbReference type="SAM" id="MobiDB-lite"/>
    </source>
</evidence>
<dbReference type="GeneID" id="92044900"/>
<reference evidence="4 5" key="1">
    <citation type="submission" date="2023-01" db="EMBL/GenBank/DDBJ databases">
        <title>Analysis of 21 Apiospora genomes using comparative genomics revels a genus with tremendous synthesis potential of carbohydrate active enzymes and secondary metabolites.</title>
        <authorList>
            <person name="Sorensen T."/>
        </authorList>
    </citation>
    <scope>NUCLEOTIDE SEQUENCE [LARGE SCALE GENOMIC DNA]</scope>
    <source>
        <strain evidence="4 5">CBS 114990</strain>
    </source>
</reference>
<feature type="domain" description="DUF6594" evidence="3">
    <location>
        <begin position="146"/>
        <end position="353"/>
    </location>
</feature>
<organism evidence="4 5">
    <name type="scientific">Apiospora hydei</name>
    <dbReference type="NCBI Taxonomy" id="1337664"/>
    <lineage>
        <taxon>Eukaryota</taxon>
        <taxon>Fungi</taxon>
        <taxon>Dikarya</taxon>
        <taxon>Ascomycota</taxon>
        <taxon>Pezizomycotina</taxon>
        <taxon>Sordariomycetes</taxon>
        <taxon>Xylariomycetidae</taxon>
        <taxon>Amphisphaeriales</taxon>
        <taxon>Apiosporaceae</taxon>
        <taxon>Apiospora</taxon>
    </lineage>
</organism>
<feature type="region of interest" description="Disordered" evidence="1">
    <location>
        <begin position="76"/>
        <end position="95"/>
    </location>
</feature>
<proteinExistence type="predicted"/>
<dbReference type="EMBL" id="JAQQWN010000006">
    <property type="protein sequence ID" value="KAK8079707.1"/>
    <property type="molecule type" value="Genomic_DNA"/>
</dbReference>
<evidence type="ECO:0000259" key="3">
    <source>
        <dbReference type="Pfam" id="PF20237"/>
    </source>
</evidence>
<feature type="compositionally biased region" description="Polar residues" evidence="1">
    <location>
        <begin position="38"/>
        <end position="56"/>
    </location>
</feature>
<keyword evidence="2" id="KW-1133">Transmembrane helix</keyword>
<keyword evidence="2" id="KW-0472">Membrane</keyword>